<organism evidence="3 4">
    <name type="scientific">Porites evermanni</name>
    <dbReference type="NCBI Taxonomy" id="104178"/>
    <lineage>
        <taxon>Eukaryota</taxon>
        <taxon>Metazoa</taxon>
        <taxon>Cnidaria</taxon>
        <taxon>Anthozoa</taxon>
        <taxon>Hexacorallia</taxon>
        <taxon>Scleractinia</taxon>
        <taxon>Fungiina</taxon>
        <taxon>Poritidae</taxon>
        <taxon>Porites</taxon>
    </lineage>
</organism>
<sequence length="579" mass="66415">MSKDDLIRECKGRNLQTDGLLKPALQNQLREGLKGIQRVPALCFPNQSASMKELNLTQYEVVPVEPLHDLKEHINIWRDFLTVASRVVYDENGKVIYDKGTRLQRFLSTFSENKEALAVSQNTFDKRLPVLLKNFKKWRGESKTKYLDHFSSSTWKSLSALKRGLHSISNCRECHMNHLDFQTQFPLKTNRLKGADPVTTCTKEAVNLRKTTKSVKPSKKAIRNTAKNIYSKINEPFKTLYNINLADALAKVPETGLTHAKTKATVGKTRQSFKQRDLQRKSLYFESQEEAKIPTNKRKALEEAGLRREKRHSPDPSSLDFDKDGLLQEYYRVFRDEEWPEPEDYTAEEIQTDADNQDLSLPSDQEDSEEHEESLPLSTSLVYTSENVDAAELSEDDCDDCDYESSREGGLTTTDCHNNSSSVLPATNPHDSSILVDAVQQQAVNDLVLKEKEKNQQEGHILQTKLTTFVAKVLGITALVKALDKAKKALHEQRNRNNKYCHDKYKDTLACVKTQVLAAHKSLTQEIEKWEKEFLLKYGFAPTYENFEQEEKVKAAYKKKKLSKELLKHWKITVHVHPR</sequence>
<comment type="caution">
    <text evidence="3">The sequence shown here is derived from an EMBL/GenBank/DDBJ whole genome shotgun (WGS) entry which is preliminary data.</text>
</comment>
<evidence type="ECO:0000313" key="3">
    <source>
        <dbReference type="EMBL" id="CAH3154971.1"/>
    </source>
</evidence>
<keyword evidence="4" id="KW-1185">Reference proteome</keyword>
<keyword evidence="1" id="KW-0175">Coiled coil</keyword>
<feature type="region of interest" description="Disordered" evidence="2">
    <location>
        <begin position="289"/>
        <end position="322"/>
    </location>
</feature>
<evidence type="ECO:0000256" key="1">
    <source>
        <dbReference type="SAM" id="Coils"/>
    </source>
</evidence>
<accession>A0ABN8Q0Z6</accession>
<feature type="region of interest" description="Disordered" evidence="2">
    <location>
        <begin position="350"/>
        <end position="382"/>
    </location>
</feature>
<feature type="coiled-coil region" evidence="1">
    <location>
        <begin position="476"/>
        <end position="533"/>
    </location>
</feature>
<dbReference type="Proteomes" id="UP001159427">
    <property type="component" value="Unassembled WGS sequence"/>
</dbReference>
<feature type="region of interest" description="Disordered" evidence="2">
    <location>
        <begin position="395"/>
        <end position="414"/>
    </location>
</feature>
<evidence type="ECO:0000313" key="4">
    <source>
        <dbReference type="Proteomes" id="UP001159427"/>
    </source>
</evidence>
<name>A0ABN8Q0Z6_9CNID</name>
<gene>
    <name evidence="3" type="ORF">PEVE_00001579</name>
</gene>
<evidence type="ECO:0000256" key="2">
    <source>
        <dbReference type="SAM" id="MobiDB-lite"/>
    </source>
</evidence>
<dbReference type="EMBL" id="CALNXI010001089">
    <property type="protein sequence ID" value="CAH3154971.1"/>
    <property type="molecule type" value="Genomic_DNA"/>
</dbReference>
<reference evidence="3 4" key="1">
    <citation type="submission" date="2022-05" db="EMBL/GenBank/DDBJ databases">
        <authorList>
            <consortium name="Genoscope - CEA"/>
            <person name="William W."/>
        </authorList>
    </citation>
    <scope>NUCLEOTIDE SEQUENCE [LARGE SCALE GENOMIC DNA]</scope>
</reference>
<proteinExistence type="predicted"/>
<protein>
    <submittedName>
        <fullName evidence="3">Uncharacterized protein</fullName>
    </submittedName>
</protein>